<reference evidence="2 3" key="1">
    <citation type="journal article" date="2008" name="Nature">
        <title>The genome of Laccaria bicolor provides insights into mycorrhizal symbiosis.</title>
        <authorList>
            <person name="Martin F."/>
            <person name="Aerts A."/>
            <person name="Ahren D."/>
            <person name="Brun A."/>
            <person name="Danchin E.G.J."/>
            <person name="Duchaussoy F."/>
            <person name="Gibon J."/>
            <person name="Kohler A."/>
            <person name="Lindquist E."/>
            <person name="Pereda V."/>
            <person name="Salamov A."/>
            <person name="Shapiro H.J."/>
            <person name="Wuyts J."/>
            <person name="Blaudez D."/>
            <person name="Buee M."/>
            <person name="Brokstein P."/>
            <person name="Canbaeck B."/>
            <person name="Cohen D."/>
            <person name="Courty P.E."/>
            <person name="Coutinho P.M."/>
            <person name="Delaruelle C."/>
            <person name="Detter J.C."/>
            <person name="Deveau A."/>
            <person name="DiFazio S."/>
            <person name="Duplessis S."/>
            <person name="Fraissinet-Tachet L."/>
            <person name="Lucic E."/>
            <person name="Frey-Klett P."/>
            <person name="Fourrey C."/>
            <person name="Feussner I."/>
            <person name="Gay G."/>
            <person name="Grimwood J."/>
            <person name="Hoegger P.J."/>
            <person name="Jain P."/>
            <person name="Kilaru S."/>
            <person name="Labbe J."/>
            <person name="Lin Y.C."/>
            <person name="Legue V."/>
            <person name="Le Tacon F."/>
            <person name="Marmeisse R."/>
            <person name="Melayah D."/>
            <person name="Montanini B."/>
            <person name="Muratet M."/>
            <person name="Nehls U."/>
            <person name="Niculita-Hirzel H."/>
            <person name="Oudot-Le Secq M.P."/>
            <person name="Peter M."/>
            <person name="Quesneville H."/>
            <person name="Rajashekar B."/>
            <person name="Reich M."/>
            <person name="Rouhier N."/>
            <person name="Schmutz J."/>
            <person name="Yin T."/>
            <person name="Chalot M."/>
            <person name="Henrissat B."/>
            <person name="Kuees U."/>
            <person name="Lucas S."/>
            <person name="Van de Peer Y."/>
            <person name="Podila G.K."/>
            <person name="Polle A."/>
            <person name="Pukkila P.J."/>
            <person name="Richardson P.M."/>
            <person name="Rouze P."/>
            <person name="Sanders I.R."/>
            <person name="Stajich J.E."/>
            <person name="Tunlid A."/>
            <person name="Tuskan G."/>
            <person name="Grigoriev I.V."/>
        </authorList>
    </citation>
    <scope>NUCLEOTIDE SEQUENCE [LARGE SCALE GENOMIC DNA]</scope>
    <source>
        <strain evidence="3">S238N-H82 / ATCC MYA-4686</strain>
    </source>
</reference>
<dbReference type="InParanoid" id="B0D213"/>
<feature type="compositionally biased region" description="Polar residues" evidence="1">
    <location>
        <begin position="461"/>
        <end position="494"/>
    </location>
</feature>
<evidence type="ECO:0000313" key="2">
    <source>
        <dbReference type="EMBL" id="EDR11738.1"/>
    </source>
</evidence>
<feature type="region of interest" description="Disordered" evidence="1">
    <location>
        <begin position="461"/>
        <end position="510"/>
    </location>
</feature>
<proteinExistence type="predicted"/>
<dbReference type="EMBL" id="DS547095">
    <property type="protein sequence ID" value="EDR11738.1"/>
    <property type="molecule type" value="Genomic_DNA"/>
</dbReference>
<accession>B0D213</accession>
<protein>
    <submittedName>
        <fullName evidence="2">Predicted protein</fullName>
    </submittedName>
</protein>
<feature type="compositionally biased region" description="Acidic residues" evidence="1">
    <location>
        <begin position="170"/>
        <end position="183"/>
    </location>
</feature>
<organism evidence="3">
    <name type="scientific">Laccaria bicolor (strain S238N-H82 / ATCC MYA-4686)</name>
    <name type="common">Bicoloured deceiver</name>
    <name type="synonym">Laccaria laccata var. bicolor</name>
    <dbReference type="NCBI Taxonomy" id="486041"/>
    <lineage>
        <taxon>Eukaryota</taxon>
        <taxon>Fungi</taxon>
        <taxon>Dikarya</taxon>
        <taxon>Basidiomycota</taxon>
        <taxon>Agaricomycotina</taxon>
        <taxon>Agaricomycetes</taxon>
        <taxon>Agaricomycetidae</taxon>
        <taxon>Agaricales</taxon>
        <taxon>Agaricineae</taxon>
        <taxon>Hydnangiaceae</taxon>
        <taxon>Laccaria</taxon>
    </lineage>
</organism>
<feature type="region of interest" description="Disordered" evidence="1">
    <location>
        <begin position="162"/>
        <end position="192"/>
    </location>
</feature>
<feature type="region of interest" description="Disordered" evidence="1">
    <location>
        <begin position="621"/>
        <end position="647"/>
    </location>
</feature>
<dbReference type="AlphaFoldDB" id="B0D213"/>
<dbReference type="KEGG" id="lbc:LACBIDRAFT_314296"/>
<gene>
    <name evidence="2" type="ORF">LACBIDRAFT_314296</name>
</gene>
<sequence>MGKRWTTEDQERWLNENAPFFIDAQQQGKVDRFLKDLNERWFARYPTEPSQVSSTKMRLRSWMNWHGAKRRRDTKSSTSVFLFKQKQQFKKSHSRVYHKDEMYSTMFPDKVRKAMAFERAVVGAVDPSERMSVQRKVAARMLEMEPQSVKNQVDEKIEEMRERLRKEREEAEDSADSDAEMEDVNSTSRTPEEYHKAITQLPAVVNNGLQALSRETGWFFFLSCAGPAPSANGSICMDHYSVGPKSISGNTFTESYLGFESGFQDPFQKFVKSCYPPEIRRQRALNPNLNPITEEGEKEQSISLEGLEVMSDRDTSPPASFASAPPSIIQKVLSPKLPITPSYSSKEGISGRPPRRPIDIESCERHFIDPTLFDDDIQNHALPFPDHLADHPGGPSSPIAHAFIRMRTPVDGPPPSLTQHSHDNDIRVEIDPELLLKHTQQGMPPQAGYNTLVDSTFRFNDTVPNPTFPSQRAQNTFRESMTPTNPTSNDSHTGGVQLPKPRPRPLAKRGVLDSTDSIQLESILTAPAALSLTQHGANTIPDSCSNILSNACVSASTDGHMDGAHVPEVPNAVPDLHSNVISTDYHMDGAHVPEVLATEPAATSPSPHSLAVPSSIHKLATRGKKIHSTSDAPALTPAQKAAATRAAKKAEREAEAVTTKAVVSAQIDSPHGAKTKRSLEEPSLAARRVRRVVVEPIRRDVSPVAKKVISNTQKVKGRKPKK</sequence>
<keyword evidence="3" id="KW-1185">Reference proteome</keyword>
<dbReference type="Proteomes" id="UP000001194">
    <property type="component" value="Unassembled WGS sequence"/>
</dbReference>
<feature type="region of interest" description="Disordered" evidence="1">
    <location>
        <begin position="339"/>
        <end position="358"/>
    </location>
</feature>
<dbReference type="HOGENOM" id="CLU_371329_0_0_1"/>
<name>B0D213_LACBS</name>
<dbReference type="RefSeq" id="XP_001877635.1">
    <property type="nucleotide sequence ID" value="XM_001877600.1"/>
</dbReference>
<evidence type="ECO:0000313" key="3">
    <source>
        <dbReference type="Proteomes" id="UP000001194"/>
    </source>
</evidence>
<dbReference type="OrthoDB" id="3068562at2759"/>
<evidence type="ECO:0000256" key="1">
    <source>
        <dbReference type="SAM" id="MobiDB-lite"/>
    </source>
</evidence>
<dbReference type="GeneID" id="6073162"/>